<protein>
    <recommendedName>
        <fullName evidence="3">ATP-grasp domain-containing protein</fullName>
    </recommendedName>
</protein>
<dbReference type="AlphaFoldDB" id="A0AAW6RPE4"/>
<keyword evidence="2" id="KW-1185">Reference proteome</keyword>
<proteinExistence type="predicted"/>
<dbReference type="GO" id="GO:0005737">
    <property type="term" value="C:cytoplasm"/>
    <property type="evidence" value="ECO:0007669"/>
    <property type="project" value="TreeGrafter"/>
</dbReference>
<dbReference type="Gene3D" id="3.30.470.20">
    <property type="entry name" value="ATP-grasp fold, B domain"/>
    <property type="match status" value="1"/>
</dbReference>
<evidence type="ECO:0000313" key="2">
    <source>
        <dbReference type="Proteomes" id="UP001237156"/>
    </source>
</evidence>
<dbReference type="SUPFAM" id="SSF56059">
    <property type="entry name" value="Glutathione synthetase ATP-binding domain-like"/>
    <property type="match status" value="1"/>
</dbReference>
<name>A0AAW6RPE4_9BURK</name>
<dbReference type="PANTHER" id="PTHR21621:SF0">
    <property type="entry name" value="BETA-CITRYLGLUTAMATE SYNTHASE B-RELATED"/>
    <property type="match status" value="1"/>
</dbReference>
<organism evidence="1 2">
    <name type="scientific">Ottowia cancrivicina</name>
    <dbReference type="NCBI Taxonomy" id="3040346"/>
    <lineage>
        <taxon>Bacteria</taxon>
        <taxon>Pseudomonadati</taxon>
        <taxon>Pseudomonadota</taxon>
        <taxon>Betaproteobacteria</taxon>
        <taxon>Burkholderiales</taxon>
        <taxon>Comamonadaceae</taxon>
        <taxon>Ottowia</taxon>
    </lineage>
</organism>
<dbReference type="EMBL" id="JARVII010000018">
    <property type="protein sequence ID" value="MDG9699867.1"/>
    <property type="molecule type" value="Genomic_DNA"/>
</dbReference>
<dbReference type="PANTHER" id="PTHR21621">
    <property type="entry name" value="RIBOSOMAL PROTEIN S6 MODIFICATION PROTEIN"/>
    <property type="match status" value="1"/>
</dbReference>
<comment type="caution">
    <text evidence="1">The sequence shown here is derived from an EMBL/GenBank/DDBJ whole genome shotgun (WGS) entry which is preliminary data.</text>
</comment>
<dbReference type="Proteomes" id="UP001237156">
    <property type="component" value="Unassembled WGS sequence"/>
</dbReference>
<accession>A0AAW6RPE4</accession>
<sequence>MIVIFGSADNPHTRELSEKICLHGENALVISTDKTSLLETYVSLTVRNNKNSLVINQKDISCNIDEVSSAFVWQPIFQFFSSAKNNFSQDEKFWFFSWRDTLNGIYALLANKNVVINGSVINTLNNQNKLMYHCSLMGLSVRFPEFFIGNNKKDILNFLLWHKTCIIKTLHQMQLVVHDEPTMFLAKRVNAEDFMDFGTEGECPIFIQKFIEKIYDVRVTVIGDNFIACKIDASKSEYGKVDWRVYDMAHTPHSKFALPGKIKNDIQIIKKKLSMEYMTIDFCIDARGDFWILDINPFGKYLWIEDAIGEPITELLAKYLINRRRAEASL</sequence>
<dbReference type="GO" id="GO:0018169">
    <property type="term" value="F:ribosomal S6-glutamic acid ligase activity"/>
    <property type="evidence" value="ECO:0007669"/>
    <property type="project" value="TreeGrafter"/>
</dbReference>
<evidence type="ECO:0000313" key="1">
    <source>
        <dbReference type="EMBL" id="MDG9699867.1"/>
    </source>
</evidence>
<dbReference type="RefSeq" id="WP_279524692.1">
    <property type="nucleotide sequence ID" value="NZ_JARVII010000018.1"/>
</dbReference>
<reference evidence="1 2" key="1">
    <citation type="submission" date="2023-04" db="EMBL/GenBank/DDBJ databases">
        <title>Ottowia paracancer sp. nov., isolated from human stomach.</title>
        <authorList>
            <person name="Song Y."/>
        </authorList>
    </citation>
    <scope>NUCLEOTIDE SEQUENCE [LARGE SCALE GENOMIC DNA]</scope>
    <source>
        <strain evidence="1 2">10c7w1</strain>
    </source>
</reference>
<gene>
    <name evidence="1" type="ORF">QB898_09125</name>
</gene>
<evidence type="ECO:0008006" key="3">
    <source>
        <dbReference type="Google" id="ProtNLM"/>
    </source>
</evidence>
<dbReference type="GO" id="GO:0009432">
    <property type="term" value="P:SOS response"/>
    <property type="evidence" value="ECO:0007669"/>
    <property type="project" value="TreeGrafter"/>
</dbReference>